<dbReference type="PANTHER" id="PTHR47646:SF1">
    <property type="entry name" value="PDZ DOMAIN-CONTAINING PROTEIN MAGIX"/>
    <property type="match status" value="1"/>
</dbReference>
<evidence type="ECO:0000256" key="1">
    <source>
        <dbReference type="SAM" id="MobiDB-lite"/>
    </source>
</evidence>
<name>A0ABN9A3F2_RANTA</name>
<evidence type="ECO:0000313" key="2">
    <source>
        <dbReference type="EMBL" id="CAI9180549.1"/>
    </source>
</evidence>
<dbReference type="EMBL" id="OX460343">
    <property type="protein sequence ID" value="CAI9180549.1"/>
    <property type="molecule type" value="Genomic_DNA"/>
</dbReference>
<protein>
    <submittedName>
        <fullName evidence="2">Uncharacterized protein</fullName>
    </submittedName>
</protein>
<proteinExistence type="predicted"/>
<reference evidence="2" key="1">
    <citation type="submission" date="2023-04" db="EMBL/GenBank/DDBJ databases">
        <authorList>
            <consortium name="ELIXIR-Norway"/>
        </authorList>
    </citation>
    <scope>NUCLEOTIDE SEQUENCE [LARGE SCALE GENOMIC DNA]</scope>
</reference>
<feature type="compositionally biased region" description="Gly residues" evidence="1">
    <location>
        <begin position="31"/>
        <end position="40"/>
    </location>
</feature>
<dbReference type="InterPro" id="IPR030031">
    <property type="entry name" value="MAGIX"/>
</dbReference>
<evidence type="ECO:0000313" key="3">
    <source>
        <dbReference type="Proteomes" id="UP001176941"/>
    </source>
</evidence>
<organism evidence="2 3">
    <name type="scientific">Rangifer tarandus platyrhynchus</name>
    <name type="common">Svalbard reindeer</name>
    <dbReference type="NCBI Taxonomy" id="3082113"/>
    <lineage>
        <taxon>Eukaryota</taxon>
        <taxon>Metazoa</taxon>
        <taxon>Chordata</taxon>
        <taxon>Craniata</taxon>
        <taxon>Vertebrata</taxon>
        <taxon>Euteleostomi</taxon>
        <taxon>Mammalia</taxon>
        <taxon>Eutheria</taxon>
        <taxon>Laurasiatheria</taxon>
        <taxon>Artiodactyla</taxon>
        <taxon>Ruminantia</taxon>
        <taxon>Pecora</taxon>
        <taxon>Cervidae</taxon>
        <taxon>Odocoileinae</taxon>
        <taxon>Rangifer</taxon>
    </lineage>
</organism>
<dbReference type="PANTHER" id="PTHR47646">
    <property type="entry name" value="PDZ DOMAIN-CONTAINING PROTEIN MAGIX"/>
    <property type="match status" value="1"/>
</dbReference>
<feature type="region of interest" description="Disordered" evidence="1">
    <location>
        <begin position="1"/>
        <end position="94"/>
    </location>
</feature>
<accession>A0ABN9A3F2</accession>
<feature type="compositionally biased region" description="Gly residues" evidence="1">
    <location>
        <begin position="1"/>
        <end position="19"/>
    </location>
</feature>
<sequence>MERRPGGGTDPRGSRGGGKQSSPGARAAAASGGGGGGGGQWPSDPGWARGAAPTPTPVPRGGAPDPGTPGSLGGDVLEGSAQGGGGPQPEGPSARQFLARLEARPLAARAAADVAALVRRAGATLCLRPKEALRIPERQ</sequence>
<dbReference type="Proteomes" id="UP001176941">
    <property type="component" value="Chromosome X"/>
</dbReference>
<gene>
    <name evidence="2" type="ORF">MRATA1EN1_LOCUS29511</name>
</gene>
<keyword evidence="3" id="KW-1185">Reference proteome</keyword>